<dbReference type="InterPro" id="IPR001190">
    <property type="entry name" value="SRCR"/>
</dbReference>
<accession>A0A8J4X6F5</accession>
<evidence type="ECO:0000259" key="10">
    <source>
        <dbReference type="PROSITE" id="PS50287"/>
    </source>
</evidence>
<feature type="transmembrane region" description="Helical" evidence="9">
    <location>
        <begin position="117"/>
        <end position="141"/>
    </location>
</feature>
<feature type="disulfide bond" evidence="7">
    <location>
        <begin position="83"/>
        <end position="93"/>
    </location>
</feature>
<evidence type="ECO:0000256" key="9">
    <source>
        <dbReference type="SAM" id="Phobius"/>
    </source>
</evidence>
<evidence type="ECO:0000256" key="7">
    <source>
        <dbReference type="PROSITE-ProRule" id="PRU00196"/>
    </source>
</evidence>
<dbReference type="PROSITE" id="PS50287">
    <property type="entry name" value="SRCR_2"/>
    <property type="match status" value="1"/>
</dbReference>
<dbReference type="GO" id="GO:0005615">
    <property type="term" value="C:extracellular space"/>
    <property type="evidence" value="ECO:0007669"/>
    <property type="project" value="TreeGrafter"/>
</dbReference>
<keyword evidence="3" id="KW-0732">Signal</keyword>
<feature type="disulfide bond" evidence="7">
    <location>
        <begin position="52"/>
        <end position="113"/>
    </location>
</feature>
<dbReference type="GO" id="GO:0004252">
    <property type="term" value="F:serine-type endopeptidase activity"/>
    <property type="evidence" value="ECO:0007669"/>
    <property type="project" value="TreeGrafter"/>
</dbReference>
<dbReference type="PANTHER" id="PTHR48071:SF15">
    <property type="entry name" value="SRCR DOMAIN-CONTAINING PROTEIN"/>
    <property type="match status" value="1"/>
</dbReference>
<evidence type="ECO:0000256" key="2">
    <source>
        <dbReference type="ARBA" id="ARBA00022525"/>
    </source>
</evidence>
<dbReference type="EMBL" id="QNUK01000340">
    <property type="protein sequence ID" value="KAF5895098.1"/>
    <property type="molecule type" value="Genomic_DNA"/>
</dbReference>
<feature type="disulfide bond" evidence="7">
    <location>
        <begin position="39"/>
        <end position="103"/>
    </location>
</feature>
<dbReference type="FunFam" id="3.10.250.10:FF:000006">
    <property type="entry name" value="neurotrypsin isoform X2"/>
    <property type="match status" value="1"/>
</dbReference>
<evidence type="ECO:0000256" key="5">
    <source>
        <dbReference type="ARBA" id="ARBA00023157"/>
    </source>
</evidence>
<keyword evidence="9" id="KW-1133">Transmembrane helix</keyword>
<gene>
    <name evidence="11" type="ORF">DAT39_015186</name>
</gene>
<evidence type="ECO:0000313" key="11">
    <source>
        <dbReference type="EMBL" id="KAF5895098.1"/>
    </source>
</evidence>
<evidence type="ECO:0000256" key="3">
    <source>
        <dbReference type="ARBA" id="ARBA00022729"/>
    </source>
</evidence>
<comment type="caution">
    <text evidence="11">The sequence shown here is derived from an EMBL/GenBank/DDBJ whole genome shotgun (WGS) entry which is preliminary data.</text>
</comment>
<evidence type="ECO:0000256" key="6">
    <source>
        <dbReference type="ARBA" id="ARBA00023180"/>
    </source>
</evidence>
<organism evidence="11 12">
    <name type="scientific">Clarias magur</name>
    <name type="common">Asian catfish</name>
    <name type="synonym">Macropteronotus magur</name>
    <dbReference type="NCBI Taxonomy" id="1594786"/>
    <lineage>
        <taxon>Eukaryota</taxon>
        <taxon>Metazoa</taxon>
        <taxon>Chordata</taxon>
        <taxon>Craniata</taxon>
        <taxon>Vertebrata</taxon>
        <taxon>Euteleostomi</taxon>
        <taxon>Actinopterygii</taxon>
        <taxon>Neopterygii</taxon>
        <taxon>Teleostei</taxon>
        <taxon>Ostariophysi</taxon>
        <taxon>Siluriformes</taxon>
        <taxon>Clariidae</taxon>
        <taxon>Clarias</taxon>
    </lineage>
</organism>
<evidence type="ECO:0000256" key="1">
    <source>
        <dbReference type="ARBA" id="ARBA00004613"/>
    </source>
</evidence>
<keyword evidence="12" id="KW-1185">Reference proteome</keyword>
<keyword evidence="9" id="KW-0812">Transmembrane</keyword>
<dbReference type="GO" id="GO:0031638">
    <property type="term" value="P:zymogen activation"/>
    <property type="evidence" value="ECO:0007669"/>
    <property type="project" value="TreeGrafter"/>
</dbReference>
<protein>
    <submittedName>
        <fullName evidence="11">Scavenger receptor cysteine-rich type 1 protein M130-like</fullName>
    </submittedName>
</protein>
<keyword evidence="6" id="KW-0325">Glycoprotein</keyword>
<dbReference type="PRINTS" id="PR00258">
    <property type="entry name" value="SPERACTRCPTR"/>
</dbReference>
<sequence>SVLGTYQLAEGETIQLAGSNHFCTGRVEVYYDNQWGTVCDDDWDMSDAQVVCRQLGCGKAVSIPQSASFDQGSGPIWMANVRCSGNETDITQCTHNGFGNHNCNHSEDAGVICLASLAPYIAIAVTSVVLFIAVLVIICIVKIKKRWTFHVAKKTEIEFTSNTYENPQCEINEEEIDEEADYENADLTSQQKEDSETSDNDYINVGDDEQR</sequence>
<reference evidence="11" key="1">
    <citation type="submission" date="2020-07" db="EMBL/GenBank/DDBJ databases">
        <title>Clarias magur genome sequencing, assembly and annotation.</title>
        <authorList>
            <person name="Kushwaha B."/>
            <person name="Kumar R."/>
            <person name="Das P."/>
            <person name="Joshi C.G."/>
            <person name="Kumar D."/>
            <person name="Nagpure N.S."/>
            <person name="Pandey M."/>
            <person name="Agarwal S."/>
            <person name="Srivastava S."/>
            <person name="Singh M."/>
            <person name="Sahoo L."/>
            <person name="Jayasankar P."/>
            <person name="Meher P.K."/>
            <person name="Koringa P.G."/>
            <person name="Iquebal M.A."/>
            <person name="Das S.P."/>
            <person name="Bit A."/>
            <person name="Patnaik S."/>
            <person name="Patel N."/>
            <person name="Shah T.M."/>
            <person name="Hinsu A."/>
            <person name="Jena J.K."/>
        </authorList>
    </citation>
    <scope>NUCLEOTIDE SEQUENCE</scope>
    <source>
        <strain evidence="11">CIFAMagur01</strain>
        <tissue evidence="11">Testis</tissue>
    </source>
</reference>
<keyword evidence="9" id="KW-0472">Membrane</keyword>
<keyword evidence="4" id="KW-0677">Repeat</keyword>
<dbReference type="GO" id="GO:0005886">
    <property type="term" value="C:plasma membrane"/>
    <property type="evidence" value="ECO:0007669"/>
    <property type="project" value="TreeGrafter"/>
</dbReference>
<dbReference type="SMART" id="SM00202">
    <property type="entry name" value="SR"/>
    <property type="match status" value="1"/>
</dbReference>
<dbReference type="Pfam" id="PF00530">
    <property type="entry name" value="SRCR"/>
    <property type="match status" value="1"/>
</dbReference>
<evidence type="ECO:0000313" key="12">
    <source>
        <dbReference type="Proteomes" id="UP000727407"/>
    </source>
</evidence>
<feature type="non-terminal residue" evidence="11">
    <location>
        <position position="1"/>
    </location>
</feature>
<feature type="domain" description="SRCR" evidence="10">
    <location>
        <begin position="14"/>
        <end position="114"/>
    </location>
</feature>
<dbReference type="Proteomes" id="UP000727407">
    <property type="component" value="Unassembled WGS sequence"/>
</dbReference>
<keyword evidence="5 7" id="KW-1015">Disulfide bond</keyword>
<dbReference type="OrthoDB" id="536948at2759"/>
<dbReference type="InterPro" id="IPR036772">
    <property type="entry name" value="SRCR-like_dom_sf"/>
</dbReference>
<dbReference type="PANTHER" id="PTHR48071">
    <property type="entry name" value="SRCR DOMAIN-CONTAINING PROTEIN"/>
    <property type="match status" value="1"/>
</dbReference>
<feature type="region of interest" description="Disordered" evidence="8">
    <location>
        <begin position="177"/>
        <end position="211"/>
    </location>
</feature>
<dbReference type="SUPFAM" id="SSF56487">
    <property type="entry name" value="SRCR-like"/>
    <property type="match status" value="1"/>
</dbReference>
<keyword evidence="11" id="KW-0675">Receptor</keyword>
<proteinExistence type="predicted"/>
<keyword evidence="2" id="KW-0964">Secreted</keyword>
<dbReference type="Gene3D" id="3.10.250.10">
    <property type="entry name" value="SRCR-like domain"/>
    <property type="match status" value="1"/>
</dbReference>
<feature type="non-terminal residue" evidence="11">
    <location>
        <position position="211"/>
    </location>
</feature>
<name>A0A8J4X6F5_CLAMG</name>
<comment type="subcellular location">
    <subcellularLocation>
        <location evidence="1">Secreted</location>
    </subcellularLocation>
</comment>
<dbReference type="AlphaFoldDB" id="A0A8J4X6F5"/>
<evidence type="ECO:0000256" key="8">
    <source>
        <dbReference type="SAM" id="MobiDB-lite"/>
    </source>
</evidence>
<evidence type="ECO:0000256" key="4">
    <source>
        <dbReference type="ARBA" id="ARBA00022737"/>
    </source>
</evidence>